<evidence type="ECO:0000313" key="3">
    <source>
        <dbReference type="Proteomes" id="UP000662200"/>
    </source>
</evidence>
<dbReference type="Pfam" id="PF14273">
    <property type="entry name" value="DUF4360"/>
    <property type="match status" value="1"/>
</dbReference>
<protein>
    <recommendedName>
        <fullName evidence="4">Secreted protein</fullName>
    </recommendedName>
</protein>
<evidence type="ECO:0008006" key="4">
    <source>
        <dbReference type="Google" id="ProtNLM"/>
    </source>
</evidence>
<feature type="chain" id="PRO_5039367318" description="Secreted protein" evidence="1">
    <location>
        <begin position="23"/>
        <end position="217"/>
    </location>
</feature>
<keyword evidence="1" id="KW-0732">Signal</keyword>
<dbReference type="AlphaFoldDB" id="A0A8J3BUS0"/>
<accession>A0A8J3BUS0</accession>
<evidence type="ECO:0000256" key="1">
    <source>
        <dbReference type="SAM" id="SignalP"/>
    </source>
</evidence>
<evidence type="ECO:0000313" key="2">
    <source>
        <dbReference type="EMBL" id="GGK40890.1"/>
    </source>
</evidence>
<proteinExistence type="predicted"/>
<feature type="signal peptide" evidence="1">
    <location>
        <begin position="1"/>
        <end position="22"/>
    </location>
</feature>
<dbReference type="PANTHER" id="PTHR38847:SF1">
    <property type="entry name" value="PSEUDOURIDINE SYNTHASE RSUA_RLUA-LIKE DOMAIN-CONTAINING PROTEIN"/>
    <property type="match status" value="1"/>
</dbReference>
<dbReference type="RefSeq" id="WP_189115640.1">
    <property type="nucleotide sequence ID" value="NZ_BMQC01000019.1"/>
</dbReference>
<dbReference type="EMBL" id="BMQC01000019">
    <property type="protein sequence ID" value="GGK40890.1"/>
    <property type="molecule type" value="Genomic_DNA"/>
</dbReference>
<sequence>MTLKMFISSAGVAAVVAGTALAGAPAMATAEDPANVPISAKLEAANGTGCKVNDGKEVTVTSFPTGVVQINLPRMQAKAGGKNGARANVNCQANLAITVPAGYTWSLDAIGVKGFAYLGEGTTGMALVTSYISGMTETGEVSTNLEGKYNGRWVQLDAPDKAIQAPCGEDRKLNVNTRVQANAGKDPKNSSAIMTLRSNSAEDHDVLLSLNAVKCPA</sequence>
<dbReference type="Proteomes" id="UP000662200">
    <property type="component" value="Unassembled WGS sequence"/>
</dbReference>
<comment type="caution">
    <text evidence="2">The sequence shown here is derived from an EMBL/GenBank/DDBJ whole genome shotgun (WGS) entry which is preliminary data.</text>
</comment>
<keyword evidence="3" id="KW-1185">Reference proteome</keyword>
<dbReference type="PANTHER" id="PTHR38847">
    <property type="match status" value="1"/>
</dbReference>
<dbReference type="InterPro" id="IPR025649">
    <property type="entry name" value="DUF4360"/>
</dbReference>
<reference evidence="2" key="2">
    <citation type="submission" date="2020-09" db="EMBL/GenBank/DDBJ databases">
        <authorList>
            <person name="Sun Q."/>
            <person name="Ohkuma M."/>
        </authorList>
    </citation>
    <scope>NUCLEOTIDE SEQUENCE</scope>
    <source>
        <strain evidence="2">JCM 3091</strain>
    </source>
</reference>
<name>A0A8J3BUS0_9ACTN</name>
<gene>
    <name evidence="2" type="ORF">GCM10010124_37160</name>
</gene>
<organism evidence="2 3">
    <name type="scientific">Pilimelia terevasa</name>
    <dbReference type="NCBI Taxonomy" id="53372"/>
    <lineage>
        <taxon>Bacteria</taxon>
        <taxon>Bacillati</taxon>
        <taxon>Actinomycetota</taxon>
        <taxon>Actinomycetes</taxon>
        <taxon>Micromonosporales</taxon>
        <taxon>Micromonosporaceae</taxon>
        <taxon>Pilimelia</taxon>
    </lineage>
</organism>
<reference evidence="2" key="1">
    <citation type="journal article" date="2014" name="Int. J. Syst. Evol. Microbiol.">
        <title>Complete genome sequence of Corynebacterium casei LMG S-19264T (=DSM 44701T), isolated from a smear-ripened cheese.</title>
        <authorList>
            <consortium name="US DOE Joint Genome Institute (JGI-PGF)"/>
            <person name="Walter F."/>
            <person name="Albersmeier A."/>
            <person name="Kalinowski J."/>
            <person name="Ruckert C."/>
        </authorList>
    </citation>
    <scope>NUCLEOTIDE SEQUENCE</scope>
    <source>
        <strain evidence="2">JCM 3091</strain>
    </source>
</reference>